<dbReference type="InterPro" id="IPR011701">
    <property type="entry name" value="MFS"/>
</dbReference>
<evidence type="ECO:0000256" key="5">
    <source>
        <dbReference type="ARBA" id="ARBA00023136"/>
    </source>
</evidence>
<accession>A0A5E6MBZ8</accession>
<feature type="transmembrane region" description="Helical" evidence="6">
    <location>
        <begin position="340"/>
        <end position="359"/>
    </location>
</feature>
<proteinExistence type="predicted"/>
<evidence type="ECO:0000256" key="6">
    <source>
        <dbReference type="SAM" id="Phobius"/>
    </source>
</evidence>
<dbReference type="SUPFAM" id="SSF103473">
    <property type="entry name" value="MFS general substrate transporter"/>
    <property type="match status" value="1"/>
</dbReference>
<evidence type="ECO:0000256" key="4">
    <source>
        <dbReference type="ARBA" id="ARBA00022989"/>
    </source>
</evidence>
<comment type="subcellular location">
    <subcellularLocation>
        <location evidence="1">Membrane</location>
        <topology evidence="1">Multi-pass membrane protein</topology>
    </subcellularLocation>
</comment>
<name>A0A5E6MBZ8_9BACT</name>
<dbReference type="AlphaFoldDB" id="A0A5E6MBZ8"/>
<dbReference type="Proteomes" id="UP000334923">
    <property type="component" value="Unassembled WGS sequence"/>
</dbReference>
<feature type="transmembrane region" description="Helical" evidence="6">
    <location>
        <begin position="237"/>
        <end position="258"/>
    </location>
</feature>
<evidence type="ECO:0000256" key="2">
    <source>
        <dbReference type="ARBA" id="ARBA00022448"/>
    </source>
</evidence>
<evidence type="ECO:0000256" key="3">
    <source>
        <dbReference type="ARBA" id="ARBA00022692"/>
    </source>
</evidence>
<dbReference type="GO" id="GO:0016020">
    <property type="term" value="C:membrane"/>
    <property type="evidence" value="ECO:0007669"/>
    <property type="project" value="UniProtKB-SubCell"/>
</dbReference>
<keyword evidence="3 6" id="KW-0812">Transmembrane</keyword>
<dbReference type="RefSeq" id="WP_142660311.1">
    <property type="nucleotide sequence ID" value="NZ_CABFVA020000078.1"/>
</dbReference>
<feature type="domain" description="Major facilitator superfamily (MFS) profile" evidence="7">
    <location>
        <begin position="15"/>
        <end position="463"/>
    </location>
</feature>
<gene>
    <name evidence="8" type="primary">emrB</name>
    <name evidence="8" type="ORF">MAMT_01472</name>
</gene>
<keyword evidence="5 6" id="KW-0472">Membrane</keyword>
<feature type="transmembrane region" description="Helical" evidence="6">
    <location>
        <begin position="308"/>
        <end position="328"/>
    </location>
</feature>
<feature type="transmembrane region" description="Helical" evidence="6">
    <location>
        <begin position="270"/>
        <end position="296"/>
    </location>
</feature>
<keyword evidence="9" id="KW-1185">Reference proteome</keyword>
<keyword evidence="4 6" id="KW-1133">Transmembrane helix</keyword>
<reference evidence="8 9" key="1">
    <citation type="submission" date="2019-09" db="EMBL/GenBank/DDBJ databases">
        <authorList>
            <person name="Cremers G."/>
        </authorList>
    </citation>
    <scope>NUCLEOTIDE SEQUENCE [LARGE SCALE GENOMIC DNA]</scope>
    <source>
        <strain evidence="8">4A</strain>
    </source>
</reference>
<dbReference type="Pfam" id="PF07690">
    <property type="entry name" value="MFS_1"/>
    <property type="match status" value="1"/>
</dbReference>
<feature type="transmembrane region" description="Helical" evidence="6">
    <location>
        <begin position="110"/>
        <end position="128"/>
    </location>
</feature>
<sequence>MSLAPSAGSHRPLSCHLALVGASLFALLNTGAFTGIIPYCVAELGQHQSHGSWMNGEFFAAQALGMLLANPLAQRVGTVRLFLWAGWTTASGALLCALAPGFVFFLLARIVLGAGGGVLILLAPALLLDTYRPRFREFAPVLWAVIAILPFTIGPLLGGWIEESWGREAASWRLWFLIDGAVEGVCAQWVRRLLRATEPVRPDARFDWTGFGLLATGLFSLQTALDMGDDYDWTNSSLFDVLAGVAAVSFLAFAWWELRIPNPLVRLTLFLRPAFAAGMVCLCGGFLLFYGLWSLLLVRLQSVWGYSPWLGAMVWFSLTAGALPLALLSARIASWHRSRFLLIGSLLLFAGFAFWTSFYEIHHRRNLWLEFIGPQLIEGIGLGLFLPVVTNFLSSGLSARNRGLAVGLAGSLRVAAQGWASLLLGTILYHQAAFHKRRLVEWLTPSHPLLGQLRERLSSEGIGWEVGFRLLDREALALTQVLAFEDLFRIAAWGFVLLAGLALLCPAPLGARKDVSESGGR</sequence>
<evidence type="ECO:0000313" key="9">
    <source>
        <dbReference type="Proteomes" id="UP000334923"/>
    </source>
</evidence>
<organism evidence="8 9">
    <name type="scientific">Methylacidimicrobium tartarophylax</name>
    <dbReference type="NCBI Taxonomy" id="1041768"/>
    <lineage>
        <taxon>Bacteria</taxon>
        <taxon>Pseudomonadati</taxon>
        <taxon>Verrucomicrobiota</taxon>
        <taxon>Methylacidimicrobium</taxon>
    </lineage>
</organism>
<keyword evidence="2" id="KW-0813">Transport</keyword>
<dbReference type="PANTHER" id="PTHR42718:SF9">
    <property type="entry name" value="MAJOR FACILITATOR SUPERFAMILY MULTIDRUG TRANSPORTER MFSC"/>
    <property type="match status" value="1"/>
</dbReference>
<evidence type="ECO:0000313" key="8">
    <source>
        <dbReference type="EMBL" id="VVM06965.1"/>
    </source>
</evidence>
<protein>
    <submittedName>
        <fullName evidence="8">Multidrug export protein EmrB</fullName>
    </submittedName>
</protein>
<dbReference type="PROSITE" id="PS50850">
    <property type="entry name" value="MFS"/>
    <property type="match status" value="1"/>
</dbReference>
<dbReference type="OrthoDB" id="9812221at2"/>
<dbReference type="InterPro" id="IPR036259">
    <property type="entry name" value="MFS_trans_sf"/>
</dbReference>
<feature type="transmembrane region" description="Helical" evidence="6">
    <location>
        <begin position="371"/>
        <end position="393"/>
    </location>
</feature>
<evidence type="ECO:0000259" key="7">
    <source>
        <dbReference type="PROSITE" id="PS50850"/>
    </source>
</evidence>
<dbReference type="GO" id="GO:0022857">
    <property type="term" value="F:transmembrane transporter activity"/>
    <property type="evidence" value="ECO:0007669"/>
    <property type="project" value="InterPro"/>
</dbReference>
<feature type="transmembrane region" description="Helical" evidence="6">
    <location>
        <begin position="50"/>
        <end position="69"/>
    </location>
</feature>
<dbReference type="PANTHER" id="PTHR42718">
    <property type="entry name" value="MAJOR FACILITATOR SUPERFAMILY MULTIDRUG TRANSPORTER MFSC"/>
    <property type="match status" value="1"/>
</dbReference>
<evidence type="ECO:0000256" key="1">
    <source>
        <dbReference type="ARBA" id="ARBA00004141"/>
    </source>
</evidence>
<feature type="transmembrane region" description="Helical" evidence="6">
    <location>
        <begin position="405"/>
        <end position="429"/>
    </location>
</feature>
<dbReference type="Gene3D" id="1.20.1250.20">
    <property type="entry name" value="MFS general substrate transporter like domains"/>
    <property type="match status" value="2"/>
</dbReference>
<feature type="transmembrane region" description="Helical" evidence="6">
    <location>
        <begin position="81"/>
        <end position="104"/>
    </location>
</feature>
<feature type="transmembrane region" description="Helical" evidence="6">
    <location>
        <begin position="490"/>
        <end position="511"/>
    </location>
</feature>
<feature type="transmembrane region" description="Helical" evidence="6">
    <location>
        <begin position="140"/>
        <end position="161"/>
    </location>
</feature>
<dbReference type="InterPro" id="IPR020846">
    <property type="entry name" value="MFS_dom"/>
</dbReference>
<dbReference type="EMBL" id="CABFVA020000078">
    <property type="protein sequence ID" value="VVM06965.1"/>
    <property type="molecule type" value="Genomic_DNA"/>
</dbReference>